<keyword evidence="3" id="KW-1185">Reference proteome</keyword>
<dbReference type="Pfam" id="PF21347">
    <property type="entry name" value="DUF3108_like"/>
    <property type="match status" value="1"/>
</dbReference>
<organism evidence="2 3">
    <name type="scientific">Hymenobacter sedentarius</name>
    <dbReference type="NCBI Taxonomy" id="1411621"/>
    <lineage>
        <taxon>Bacteria</taxon>
        <taxon>Pseudomonadati</taxon>
        <taxon>Bacteroidota</taxon>
        <taxon>Cytophagia</taxon>
        <taxon>Cytophagales</taxon>
        <taxon>Hymenobacteraceae</taxon>
        <taxon>Hymenobacter</taxon>
    </lineage>
</organism>
<dbReference type="EMBL" id="CP013909">
    <property type="protein sequence ID" value="ALW86073.1"/>
    <property type="molecule type" value="Genomic_DNA"/>
</dbReference>
<dbReference type="Gene3D" id="2.40.360.20">
    <property type="match status" value="1"/>
</dbReference>
<dbReference type="OrthoDB" id="665223at2"/>
<dbReference type="AlphaFoldDB" id="A0A0U4CCY5"/>
<dbReference type="RefSeq" id="WP_068194713.1">
    <property type="nucleotide sequence ID" value="NZ_CP013909.1"/>
</dbReference>
<protein>
    <recommendedName>
        <fullName evidence="1">DUF3108 domain-containing protein</fullName>
    </recommendedName>
</protein>
<proteinExistence type="predicted"/>
<feature type="domain" description="DUF3108" evidence="1">
    <location>
        <begin position="3"/>
        <end position="212"/>
    </location>
</feature>
<evidence type="ECO:0000313" key="3">
    <source>
        <dbReference type="Proteomes" id="UP000059542"/>
    </source>
</evidence>
<sequence>MHAGQNLEYQILNSKGKSTGAVRYRVVSISTDSVAHKKNKAVVTTSVRLKSGLYDPTNLVLAQQDLTFFCRNDTTFTDGLREINYEGLKSFRDRRMTYQGTPLAWPNQPAPGSALGEGGALVQVSSPSVAIAKVKTTVLKRKLVAGRIPVTVPAGTFSCYMVKSERELATAARADLVLKNAGREIDYYDPAVGIIKTEYYDKKGKLLQSRVLARH</sequence>
<dbReference type="STRING" id="1411621.AUC43_13820"/>
<reference evidence="2 3" key="1">
    <citation type="submission" date="2015-12" db="EMBL/GenBank/DDBJ databases">
        <authorList>
            <person name="Shamseldin A."/>
            <person name="Moawad H."/>
            <person name="Abd El-Rahim W.M."/>
            <person name="Sadowsky M.J."/>
        </authorList>
    </citation>
    <scope>NUCLEOTIDE SEQUENCE [LARGE SCALE GENOMIC DNA]</scope>
    <source>
        <strain evidence="2 3">DG5B</strain>
    </source>
</reference>
<dbReference type="InterPro" id="IPR049279">
    <property type="entry name" value="DUF3108-like"/>
</dbReference>
<gene>
    <name evidence="2" type="ORF">AUC43_13820</name>
</gene>
<name>A0A0U4CCY5_9BACT</name>
<evidence type="ECO:0000259" key="1">
    <source>
        <dbReference type="Pfam" id="PF21347"/>
    </source>
</evidence>
<dbReference type="Proteomes" id="UP000059542">
    <property type="component" value="Chromosome"/>
</dbReference>
<accession>A0A0U4CCY5</accession>
<dbReference type="KEGG" id="hyg:AUC43_13820"/>
<evidence type="ECO:0000313" key="2">
    <source>
        <dbReference type="EMBL" id="ALW86073.1"/>
    </source>
</evidence>